<keyword evidence="3" id="KW-0804">Transcription</keyword>
<evidence type="ECO:0000313" key="7">
    <source>
        <dbReference type="EMBL" id="KAJ0216749.1"/>
    </source>
</evidence>
<organism evidence="7 8">
    <name type="scientific">Lactuca sativa</name>
    <name type="common">Garden lettuce</name>
    <dbReference type="NCBI Taxonomy" id="4236"/>
    <lineage>
        <taxon>Eukaryota</taxon>
        <taxon>Viridiplantae</taxon>
        <taxon>Streptophyta</taxon>
        <taxon>Embryophyta</taxon>
        <taxon>Tracheophyta</taxon>
        <taxon>Spermatophyta</taxon>
        <taxon>Magnoliopsida</taxon>
        <taxon>eudicotyledons</taxon>
        <taxon>Gunneridae</taxon>
        <taxon>Pentapetalae</taxon>
        <taxon>asterids</taxon>
        <taxon>campanulids</taxon>
        <taxon>Asterales</taxon>
        <taxon>Asteraceae</taxon>
        <taxon>Cichorioideae</taxon>
        <taxon>Cichorieae</taxon>
        <taxon>Lactucinae</taxon>
        <taxon>Lactuca</taxon>
    </lineage>
</organism>
<evidence type="ECO:0000256" key="1">
    <source>
        <dbReference type="ARBA" id="ARBA00004123"/>
    </source>
</evidence>
<dbReference type="PANTHER" id="PTHR31945">
    <property type="entry name" value="TRANSCRIPTION FACTOR SCREAM2-RELATED"/>
    <property type="match status" value="1"/>
</dbReference>
<dbReference type="Gramene" id="rna-gnl|WGS:NBSK|LSAT_3X27360_mrna">
    <property type="protein sequence ID" value="cds-PLY62635.1"/>
    <property type="gene ID" value="gene-LSAT_3X27360"/>
</dbReference>
<dbReference type="GO" id="GO:0003700">
    <property type="term" value="F:DNA-binding transcription factor activity"/>
    <property type="evidence" value="ECO:0000318"/>
    <property type="project" value="GO_Central"/>
</dbReference>
<comment type="caution">
    <text evidence="7">The sequence shown here is derived from an EMBL/GenBank/DDBJ whole genome shotgun (WGS) entry which is preliminary data.</text>
</comment>
<dbReference type="Pfam" id="PF22754">
    <property type="entry name" value="bHLH-TF_ACT-like_plant"/>
    <property type="match status" value="1"/>
</dbReference>
<feature type="domain" description="BHLH" evidence="6">
    <location>
        <begin position="219"/>
        <end position="268"/>
    </location>
</feature>
<dbReference type="PROSITE" id="PS50888">
    <property type="entry name" value="BHLH"/>
    <property type="match status" value="1"/>
</dbReference>
<reference evidence="7 8" key="1">
    <citation type="journal article" date="2017" name="Nat. Commun.">
        <title>Genome assembly with in vitro proximity ligation data and whole-genome triplication in lettuce.</title>
        <authorList>
            <person name="Reyes-Chin-Wo S."/>
            <person name="Wang Z."/>
            <person name="Yang X."/>
            <person name="Kozik A."/>
            <person name="Arikit S."/>
            <person name="Song C."/>
            <person name="Xia L."/>
            <person name="Froenicke L."/>
            <person name="Lavelle D.O."/>
            <person name="Truco M.J."/>
            <person name="Xia R."/>
            <person name="Zhu S."/>
            <person name="Xu C."/>
            <person name="Xu H."/>
            <person name="Xu X."/>
            <person name="Cox K."/>
            <person name="Korf I."/>
            <person name="Meyers B.C."/>
            <person name="Michelmore R.W."/>
        </authorList>
    </citation>
    <scope>NUCLEOTIDE SEQUENCE [LARGE SCALE GENOMIC DNA]</scope>
    <source>
        <strain evidence="8">cv. Salinas</strain>
        <tissue evidence="7">Seedlings</tissue>
    </source>
</reference>
<keyword evidence="8" id="KW-1185">Reference proteome</keyword>
<dbReference type="Pfam" id="PF14215">
    <property type="entry name" value="bHLH-MYC_N"/>
    <property type="match status" value="1"/>
</dbReference>
<dbReference type="GO" id="GO:0043565">
    <property type="term" value="F:sequence-specific DNA binding"/>
    <property type="evidence" value="ECO:0000318"/>
    <property type="project" value="GO_Central"/>
</dbReference>
<evidence type="ECO:0000256" key="4">
    <source>
        <dbReference type="ARBA" id="ARBA00023242"/>
    </source>
</evidence>
<dbReference type="Gene3D" id="4.10.280.10">
    <property type="entry name" value="Helix-loop-helix DNA-binding domain"/>
    <property type="match status" value="1"/>
</dbReference>
<dbReference type="EMBL" id="NBSK02000003">
    <property type="protein sequence ID" value="KAJ0216749.1"/>
    <property type="molecule type" value="Genomic_DNA"/>
</dbReference>
<dbReference type="SMART" id="SM00353">
    <property type="entry name" value="HLH"/>
    <property type="match status" value="1"/>
</dbReference>
<dbReference type="GO" id="GO:0006355">
    <property type="term" value="P:regulation of DNA-templated transcription"/>
    <property type="evidence" value="ECO:0000318"/>
    <property type="project" value="GO_Central"/>
</dbReference>
<dbReference type="Pfam" id="PF00010">
    <property type="entry name" value="HLH"/>
    <property type="match status" value="1"/>
</dbReference>
<accession>A0A9R1W419</accession>
<gene>
    <name evidence="7" type="ORF">LSAT_V11C300112240</name>
</gene>
<dbReference type="InterPro" id="IPR036638">
    <property type="entry name" value="HLH_DNA-bd_sf"/>
</dbReference>
<dbReference type="InterPro" id="IPR025610">
    <property type="entry name" value="MYC/MYB_N"/>
</dbReference>
<keyword evidence="4" id="KW-0539">Nucleus</keyword>
<dbReference type="InterPro" id="IPR054502">
    <property type="entry name" value="bHLH-TF_ACT-like_plant"/>
</dbReference>
<proteinExistence type="predicted"/>
<dbReference type="CDD" id="cd11443">
    <property type="entry name" value="bHLH_AtAMS_like"/>
    <property type="match status" value="1"/>
</dbReference>
<comment type="subcellular location">
    <subcellularLocation>
        <location evidence="1">Nucleus</location>
    </subcellularLocation>
</comment>
<feature type="coiled-coil region" evidence="5">
    <location>
        <begin position="258"/>
        <end position="292"/>
    </location>
</feature>
<evidence type="ECO:0000256" key="2">
    <source>
        <dbReference type="ARBA" id="ARBA00023015"/>
    </source>
</evidence>
<dbReference type="Proteomes" id="UP000235145">
    <property type="component" value="Unassembled WGS sequence"/>
</dbReference>
<dbReference type="InterPro" id="IPR011598">
    <property type="entry name" value="bHLH_dom"/>
</dbReference>
<protein>
    <recommendedName>
        <fullName evidence="6">BHLH domain-containing protein</fullName>
    </recommendedName>
</protein>
<dbReference type="AlphaFoldDB" id="A0A9R1W419"/>
<keyword evidence="2" id="KW-0805">Transcription regulation</keyword>
<evidence type="ECO:0000256" key="5">
    <source>
        <dbReference type="SAM" id="Coils"/>
    </source>
</evidence>
<evidence type="ECO:0000313" key="8">
    <source>
        <dbReference type="Proteomes" id="UP000235145"/>
    </source>
</evidence>
<dbReference type="InterPro" id="IPR051358">
    <property type="entry name" value="TF_AMS/ICE1/BHLH6-like"/>
</dbReference>
<sequence>MRALEWLRPVVETMAWDYCIVWQFGDDPSRYIEWTGCCCNGSRGVCRNVKEEIDATKQHFPQLCRDTYIKHSLKTKACEKLAKIPFHLPLYSGIHGEVAMSAQPAWIHDTFGTQVLIPVNGGLIELYTSKQVPRDEIVIELLTTQFNTFSAQHILNPKIEASPNVSYPWSEHSSLVSVDSTQVSPTQSDVNQPINLLGYDISGEAKEYAKTKQKTGKKHHQSNSLMAERNRRNRIKDGLFALRALVPKISKMDRASIVGDAIEYIKELQKNVQELEDELKGLEEDDLKSHEDEVEVCKQKRANQPSPVKKGHTKTEVKVEVHQIGAKEFLVKIVCGKKRGGFSRTMEIVDSLRLEVVDIHVTTCNGHVLNILKVEVKGKEVAAENLKDSLLKELGVLYAY</sequence>
<dbReference type="SUPFAM" id="SSF47459">
    <property type="entry name" value="HLH, helix-loop-helix DNA-binding domain"/>
    <property type="match status" value="1"/>
</dbReference>
<dbReference type="PANTHER" id="PTHR31945:SF63">
    <property type="entry name" value="TRANSCRIPTION FACTOR BHLH90"/>
    <property type="match status" value="1"/>
</dbReference>
<evidence type="ECO:0000259" key="6">
    <source>
        <dbReference type="PROSITE" id="PS50888"/>
    </source>
</evidence>
<evidence type="ECO:0000256" key="3">
    <source>
        <dbReference type="ARBA" id="ARBA00023163"/>
    </source>
</evidence>
<dbReference type="GO" id="GO:0005634">
    <property type="term" value="C:nucleus"/>
    <property type="evidence" value="ECO:0000318"/>
    <property type="project" value="GO_Central"/>
</dbReference>
<name>A0A9R1W419_LACSA</name>
<dbReference type="OrthoDB" id="1890947at2759"/>
<keyword evidence="5" id="KW-0175">Coiled coil</keyword>
<dbReference type="GO" id="GO:0046983">
    <property type="term" value="F:protein dimerization activity"/>
    <property type="evidence" value="ECO:0007669"/>
    <property type="project" value="InterPro"/>
</dbReference>